<organism evidence="2 3">
    <name type="scientific">Crenichthys baileyi</name>
    <name type="common">White River springfish</name>
    <dbReference type="NCBI Taxonomy" id="28760"/>
    <lineage>
        <taxon>Eukaryota</taxon>
        <taxon>Metazoa</taxon>
        <taxon>Chordata</taxon>
        <taxon>Craniata</taxon>
        <taxon>Vertebrata</taxon>
        <taxon>Euteleostomi</taxon>
        <taxon>Actinopterygii</taxon>
        <taxon>Neopterygii</taxon>
        <taxon>Teleostei</taxon>
        <taxon>Neoteleostei</taxon>
        <taxon>Acanthomorphata</taxon>
        <taxon>Ovalentaria</taxon>
        <taxon>Atherinomorphae</taxon>
        <taxon>Cyprinodontiformes</taxon>
        <taxon>Goodeidae</taxon>
        <taxon>Crenichthys</taxon>
    </lineage>
</organism>
<gene>
    <name evidence="2" type="ORF">CRENBAI_007055</name>
</gene>
<proteinExistence type="predicted"/>
<name>A0AAV9RZH0_9TELE</name>
<comment type="caution">
    <text evidence="2">The sequence shown here is derived from an EMBL/GenBank/DDBJ whole genome shotgun (WGS) entry which is preliminary data.</text>
</comment>
<evidence type="ECO:0000256" key="1">
    <source>
        <dbReference type="SAM" id="MobiDB-lite"/>
    </source>
</evidence>
<dbReference type="AlphaFoldDB" id="A0AAV9RZH0"/>
<keyword evidence="3" id="KW-1185">Reference proteome</keyword>
<reference evidence="2 3" key="1">
    <citation type="submission" date="2021-06" db="EMBL/GenBank/DDBJ databases">
        <authorList>
            <person name="Palmer J.M."/>
        </authorList>
    </citation>
    <scope>NUCLEOTIDE SEQUENCE [LARGE SCALE GENOMIC DNA]</scope>
    <source>
        <strain evidence="2 3">MEX-2019</strain>
        <tissue evidence="2">Muscle</tissue>
    </source>
</reference>
<evidence type="ECO:0000313" key="2">
    <source>
        <dbReference type="EMBL" id="KAK5614223.1"/>
    </source>
</evidence>
<dbReference type="Proteomes" id="UP001311232">
    <property type="component" value="Unassembled WGS sequence"/>
</dbReference>
<accession>A0AAV9RZH0</accession>
<feature type="region of interest" description="Disordered" evidence="1">
    <location>
        <begin position="42"/>
        <end position="66"/>
    </location>
</feature>
<sequence>MDSGVSELLQKRGRAVPLPLGREVREIIGLYILLHKPPLAKQNSLSEDDTEHQPARHPPPPPFLPPSCCSGENASLSFTAACLQPCWRQGDKSNTRETFL</sequence>
<protein>
    <submittedName>
        <fullName evidence="2">Uncharacterized protein</fullName>
    </submittedName>
</protein>
<dbReference type="EMBL" id="JAHHUM010001169">
    <property type="protein sequence ID" value="KAK5614223.1"/>
    <property type="molecule type" value="Genomic_DNA"/>
</dbReference>
<feature type="compositionally biased region" description="Pro residues" evidence="1">
    <location>
        <begin position="56"/>
        <end position="65"/>
    </location>
</feature>
<evidence type="ECO:0000313" key="3">
    <source>
        <dbReference type="Proteomes" id="UP001311232"/>
    </source>
</evidence>